<dbReference type="GO" id="GO:0004853">
    <property type="term" value="F:uroporphyrinogen decarboxylase activity"/>
    <property type="evidence" value="ECO:0007669"/>
    <property type="project" value="InterPro"/>
</dbReference>
<organism evidence="2 3">
    <name type="scientific">Desulfitobacterium dehalogenans (strain ATCC 51507 / DSM 9161 / JW/IU-DC1)</name>
    <dbReference type="NCBI Taxonomy" id="756499"/>
    <lineage>
        <taxon>Bacteria</taxon>
        <taxon>Bacillati</taxon>
        <taxon>Bacillota</taxon>
        <taxon>Clostridia</taxon>
        <taxon>Eubacteriales</taxon>
        <taxon>Desulfitobacteriaceae</taxon>
        <taxon>Desulfitobacterium</taxon>
    </lineage>
</organism>
<dbReference type="SUPFAM" id="SSF51726">
    <property type="entry name" value="UROD/MetE-like"/>
    <property type="match status" value="1"/>
</dbReference>
<dbReference type="PANTHER" id="PTHR47099">
    <property type="entry name" value="METHYLCOBAMIDE:COM METHYLTRANSFERASE MTBA"/>
    <property type="match status" value="1"/>
</dbReference>
<reference evidence="2 3" key="2">
    <citation type="journal article" date="2015" name="J. Bacteriol.">
        <title>Genomic, proteomic, and biochemical analysis of the organohalide respiratory pathway in Desulfitobacterium dehalogenans.</title>
        <authorList>
            <person name="Kruse T."/>
            <person name="van de Pas B.A."/>
            <person name="Atteia A."/>
            <person name="Krab K."/>
            <person name="Hagen W.R."/>
            <person name="Goodwin L."/>
            <person name="Chain P."/>
            <person name="Boeren S."/>
            <person name="Maphosa F."/>
            <person name="Schraa G."/>
            <person name="de Vos W.M."/>
            <person name="van der Oost J."/>
            <person name="Smidt H."/>
            <person name="Stams A.J."/>
        </authorList>
    </citation>
    <scope>NUCLEOTIDE SEQUENCE [LARGE SCALE GENOMIC DNA]</scope>
    <source>
        <strain evidence="3">ATCC 51507 / DSM 9161 / JW/IU-DC1</strain>
    </source>
</reference>
<dbReference type="GO" id="GO:0006779">
    <property type="term" value="P:porphyrin-containing compound biosynthetic process"/>
    <property type="evidence" value="ECO:0007669"/>
    <property type="project" value="InterPro"/>
</dbReference>
<dbReference type="RefSeq" id="WP_014793921.1">
    <property type="nucleotide sequence ID" value="NC_018017.1"/>
</dbReference>
<dbReference type="STRING" id="756499.Desde_2050"/>
<dbReference type="InterPro" id="IPR052024">
    <property type="entry name" value="Methanogen_methyltrans"/>
</dbReference>
<dbReference type="eggNOG" id="COG0407">
    <property type="taxonomic scope" value="Bacteria"/>
</dbReference>
<dbReference type="OrthoDB" id="1914371at2"/>
<feature type="domain" description="Uroporphyrinogen decarboxylase (URO-D)" evidence="1">
    <location>
        <begin position="164"/>
        <end position="370"/>
    </location>
</feature>
<keyword evidence="3" id="KW-1185">Reference proteome</keyword>
<dbReference type="PANTHER" id="PTHR47099:SF1">
    <property type="entry name" value="METHYLCOBAMIDE:COM METHYLTRANSFERASE MTBA"/>
    <property type="match status" value="1"/>
</dbReference>
<accession>I4A8Z9</accession>
<proteinExistence type="predicted"/>
<evidence type="ECO:0000259" key="1">
    <source>
        <dbReference type="Pfam" id="PF01208"/>
    </source>
</evidence>
<dbReference type="HOGENOM" id="CLU_059388_0_0_9"/>
<dbReference type="Proteomes" id="UP000006053">
    <property type="component" value="Chromosome"/>
</dbReference>
<name>I4A8Z9_DESDJ</name>
<reference evidence="3" key="1">
    <citation type="submission" date="2012-06" db="EMBL/GenBank/DDBJ databases">
        <title>Complete sequence of Desulfitobacterium dehalogenans ATCC 51507.</title>
        <authorList>
            <person name="Lucas S."/>
            <person name="Han J."/>
            <person name="Lapidus A."/>
            <person name="Cheng J.-F."/>
            <person name="Goodwin L."/>
            <person name="Pitluck S."/>
            <person name="Peters L."/>
            <person name="Ovchinnikova G."/>
            <person name="Teshima H."/>
            <person name="Detter J.C."/>
            <person name="Han C."/>
            <person name="Tapia R."/>
            <person name="Land M."/>
            <person name="Hauser L."/>
            <person name="Kyrpides N."/>
            <person name="Ivanova N."/>
            <person name="Pagani I."/>
            <person name="Kruse T."/>
            <person name="de Vos W.M."/>
            <person name="Smidt H."/>
            <person name="Woyke T."/>
        </authorList>
    </citation>
    <scope>NUCLEOTIDE SEQUENCE [LARGE SCALE GENOMIC DNA]</scope>
    <source>
        <strain evidence="3">ATCC 51507 / DSM 9161 / JW/IU-DC1</strain>
    </source>
</reference>
<protein>
    <submittedName>
        <fullName evidence="2">Uroporphyrinogen-III decarboxylase</fullName>
    </submittedName>
</protein>
<dbReference type="InterPro" id="IPR000257">
    <property type="entry name" value="Uroporphyrinogen_deCOase"/>
</dbReference>
<dbReference type="AlphaFoldDB" id="I4A8Z9"/>
<dbReference type="KEGG" id="ddh:Desde_2050"/>
<sequence>MSNSQLYNERRERLAKAVALEKTDRTPVVLEFAAFAARVQNMTVANYSSNSLISAEAMIKTVEKVGGADGIDYGSWFKQGLGLIWLSRLKVPGEDLAENELWQVEEMELMKQDDYDRIVVEGWPNWHLSYIQERISSDMLPQIMADAQNAPKVMEMWKEAGVPQLTGGAATITTIPFEMFCGGRSFTKFVRDLFKIPDKVQAAMDAALPYMAPQSITNCKSLGSEYIWLGGWRAASDMLSQKQWDRFVFPYYEKLIYQVLDAGITPILHFDSNWTRDLARFKDFPKGKIILELDGMTDIFKAKEILGDTMCIMGDVPASLLSLGTPDDVHNYCRKLIEELGPTGFVLHSGCDIPIDAKLENVQAMVASVTSK</sequence>
<evidence type="ECO:0000313" key="3">
    <source>
        <dbReference type="Proteomes" id="UP000006053"/>
    </source>
</evidence>
<gene>
    <name evidence="2" type="ordered locus">Desde_2050</name>
</gene>
<dbReference type="Pfam" id="PF01208">
    <property type="entry name" value="URO-D"/>
    <property type="match status" value="1"/>
</dbReference>
<evidence type="ECO:0000313" key="2">
    <source>
        <dbReference type="EMBL" id="AFM00434.1"/>
    </source>
</evidence>
<dbReference type="InterPro" id="IPR038071">
    <property type="entry name" value="UROD/MetE-like_sf"/>
</dbReference>
<dbReference type="Gene3D" id="3.20.20.210">
    <property type="match status" value="1"/>
</dbReference>
<dbReference type="EMBL" id="CP003348">
    <property type="protein sequence ID" value="AFM00434.1"/>
    <property type="molecule type" value="Genomic_DNA"/>
</dbReference>